<keyword evidence="5 7" id="KW-0648">Protein biosynthesis</keyword>
<evidence type="ECO:0000256" key="3">
    <source>
        <dbReference type="ARBA" id="ARBA00022741"/>
    </source>
</evidence>
<comment type="function">
    <text evidence="7">Catalyzes the attachment of glutamate to tRNA(Glu) in a two-step reaction: glutamate is first activated by ATP to form Glu-AMP and then transferred to the acceptor end of tRNA(Glu).</text>
</comment>
<evidence type="ECO:0000256" key="5">
    <source>
        <dbReference type="ARBA" id="ARBA00022917"/>
    </source>
</evidence>
<keyword evidence="7" id="KW-0963">Cytoplasm</keyword>
<evidence type="ECO:0000313" key="11">
    <source>
        <dbReference type="Proteomes" id="UP001172083"/>
    </source>
</evidence>
<comment type="catalytic activity">
    <reaction evidence="7">
        <text>tRNA(Glu) + L-glutamate + ATP = L-glutamyl-tRNA(Glu) + AMP + diphosphate</text>
        <dbReference type="Rhea" id="RHEA:23540"/>
        <dbReference type="Rhea" id="RHEA-COMP:9663"/>
        <dbReference type="Rhea" id="RHEA-COMP:9680"/>
        <dbReference type="ChEBI" id="CHEBI:29985"/>
        <dbReference type="ChEBI" id="CHEBI:30616"/>
        <dbReference type="ChEBI" id="CHEBI:33019"/>
        <dbReference type="ChEBI" id="CHEBI:78442"/>
        <dbReference type="ChEBI" id="CHEBI:78520"/>
        <dbReference type="ChEBI" id="CHEBI:456215"/>
        <dbReference type="EC" id="6.1.1.17"/>
    </reaction>
</comment>
<protein>
    <recommendedName>
        <fullName evidence="7">Glutamate--tRNA ligase</fullName>
        <ecNumber evidence="7">6.1.1.17</ecNumber>
    </recommendedName>
    <alternativeName>
        <fullName evidence="7">Glutamyl-tRNA synthetase</fullName>
        <shortName evidence="7">GluRS</shortName>
    </alternativeName>
</protein>
<evidence type="ECO:0000256" key="6">
    <source>
        <dbReference type="ARBA" id="ARBA00023146"/>
    </source>
</evidence>
<dbReference type="InterPro" id="IPR001412">
    <property type="entry name" value="aa-tRNA-synth_I_CS"/>
</dbReference>
<keyword evidence="3 7" id="KW-0547">Nucleotide-binding</keyword>
<dbReference type="PRINTS" id="PR00987">
    <property type="entry name" value="TRNASYNTHGLU"/>
</dbReference>
<dbReference type="HAMAP" id="MF_00022">
    <property type="entry name" value="Glu_tRNA_synth_type1"/>
    <property type="match status" value="1"/>
</dbReference>
<comment type="similarity">
    <text evidence="1 7">Belongs to the class-I aminoacyl-tRNA synthetase family. Glutamate--tRNA ligase type 1 subfamily.</text>
</comment>
<dbReference type="GO" id="GO:0004818">
    <property type="term" value="F:glutamate-tRNA ligase activity"/>
    <property type="evidence" value="ECO:0007669"/>
    <property type="project" value="UniProtKB-EC"/>
</dbReference>
<feature type="short sequence motif" description="'KMSKS' region" evidence="7">
    <location>
        <begin position="263"/>
        <end position="267"/>
    </location>
</feature>
<keyword evidence="11" id="KW-1185">Reference proteome</keyword>
<dbReference type="RefSeq" id="WP_346758198.1">
    <property type="nucleotide sequence ID" value="NZ_JAUJEB010000001.1"/>
</dbReference>
<keyword evidence="2 7" id="KW-0436">Ligase</keyword>
<dbReference type="InterPro" id="IPR020751">
    <property type="entry name" value="aa-tRNA-synth_I_codon-bd_sub2"/>
</dbReference>
<dbReference type="InterPro" id="IPR033910">
    <property type="entry name" value="GluRS_core"/>
</dbReference>
<feature type="binding site" evidence="7">
    <location>
        <position position="266"/>
    </location>
    <ligand>
        <name>ATP</name>
        <dbReference type="ChEBI" id="CHEBI:30616"/>
    </ligand>
</feature>
<keyword evidence="4 7" id="KW-0067">ATP-binding</keyword>
<dbReference type="SUPFAM" id="SSF52374">
    <property type="entry name" value="Nucleotidylyl transferase"/>
    <property type="match status" value="1"/>
</dbReference>
<dbReference type="Gene3D" id="3.40.50.620">
    <property type="entry name" value="HUPs"/>
    <property type="match status" value="1"/>
</dbReference>
<dbReference type="InterPro" id="IPR020058">
    <property type="entry name" value="Glu/Gln-tRNA-synth_Ib_cat-dom"/>
</dbReference>
<evidence type="ECO:0000259" key="8">
    <source>
        <dbReference type="Pfam" id="PF00749"/>
    </source>
</evidence>
<accession>A0ABT8L6M3</accession>
<reference evidence="10" key="1">
    <citation type="submission" date="2023-06" db="EMBL/GenBank/DDBJ databases">
        <title>Genomic of Agaribacillus aureum.</title>
        <authorList>
            <person name="Wang G."/>
        </authorList>
    </citation>
    <scope>NUCLEOTIDE SEQUENCE</scope>
    <source>
        <strain evidence="10">BMA12</strain>
    </source>
</reference>
<evidence type="ECO:0000313" key="10">
    <source>
        <dbReference type="EMBL" id="MDN5212881.1"/>
    </source>
</evidence>
<dbReference type="InterPro" id="IPR008925">
    <property type="entry name" value="aa_tRNA-synth_I_cd-bd_sf"/>
</dbReference>
<dbReference type="InterPro" id="IPR014729">
    <property type="entry name" value="Rossmann-like_a/b/a_fold"/>
</dbReference>
<dbReference type="EMBL" id="JAUJEB010000001">
    <property type="protein sequence ID" value="MDN5212881.1"/>
    <property type="molecule type" value="Genomic_DNA"/>
</dbReference>
<comment type="caution">
    <text evidence="7">Lacks conserved residue(s) required for the propagation of feature annotation.</text>
</comment>
<dbReference type="Gene3D" id="1.10.10.350">
    <property type="match status" value="1"/>
</dbReference>
<feature type="short sequence motif" description="'HIGH' region" evidence="7">
    <location>
        <begin position="11"/>
        <end position="21"/>
    </location>
</feature>
<dbReference type="InterPro" id="IPR004527">
    <property type="entry name" value="Glu-tRNA-ligase_bac/mito"/>
</dbReference>
<dbReference type="InterPro" id="IPR049940">
    <property type="entry name" value="GluQ/Sye"/>
</dbReference>
<organism evidence="10 11">
    <name type="scientific">Agaribacillus aureus</name>
    <dbReference type="NCBI Taxonomy" id="3051825"/>
    <lineage>
        <taxon>Bacteria</taxon>
        <taxon>Pseudomonadati</taxon>
        <taxon>Bacteroidota</taxon>
        <taxon>Cytophagia</taxon>
        <taxon>Cytophagales</taxon>
        <taxon>Splendidivirgaceae</taxon>
        <taxon>Agaribacillus</taxon>
    </lineage>
</organism>
<dbReference type="PANTHER" id="PTHR43311">
    <property type="entry name" value="GLUTAMATE--TRNA LIGASE"/>
    <property type="match status" value="1"/>
</dbReference>
<name>A0ABT8L6M3_9BACT</name>
<gene>
    <name evidence="7 10" type="primary">gltX</name>
    <name evidence="10" type="ORF">QQ020_12520</name>
</gene>
<dbReference type="SUPFAM" id="SSF48163">
    <property type="entry name" value="An anticodon-binding domain of class I aminoacyl-tRNA synthetases"/>
    <property type="match status" value="1"/>
</dbReference>
<comment type="subunit">
    <text evidence="7">Monomer.</text>
</comment>
<dbReference type="NCBIfam" id="TIGR00464">
    <property type="entry name" value="gltX_bact"/>
    <property type="match status" value="1"/>
</dbReference>
<comment type="subcellular location">
    <subcellularLocation>
        <location evidence="7">Cytoplasm</location>
    </subcellularLocation>
</comment>
<evidence type="ECO:0000259" key="9">
    <source>
        <dbReference type="Pfam" id="PF19269"/>
    </source>
</evidence>
<dbReference type="InterPro" id="IPR000924">
    <property type="entry name" value="Glu/Gln-tRNA-synth"/>
</dbReference>
<evidence type="ECO:0000256" key="1">
    <source>
        <dbReference type="ARBA" id="ARBA00007894"/>
    </source>
</evidence>
<dbReference type="InterPro" id="IPR045462">
    <property type="entry name" value="aa-tRNA-synth_I_cd-bd"/>
</dbReference>
<proteinExistence type="inferred from homology"/>
<keyword evidence="6 7" id="KW-0030">Aminoacyl-tRNA synthetase</keyword>
<dbReference type="PANTHER" id="PTHR43311:SF2">
    <property type="entry name" value="GLUTAMATE--TRNA LIGASE, MITOCHONDRIAL-RELATED"/>
    <property type="match status" value="1"/>
</dbReference>
<dbReference type="CDD" id="cd00808">
    <property type="entry name" value="GluRS_core"/>
    <property type="match status" value="1"/>
</dbReference>
<dbReference type="Pfam" id="PF19269">
    <property type="entry name" value="Anticodon_2"/>
    <property type="match status" value="1"/>
</dbReference>
<dbReference type="PROSITE" id="PS00178">
    <property type="entry name" value="AA_TRNA_LIGASE_I"/>
    <property type="match status" value="1"/>
</dbReference>
<sequence length="511" mass="58075">MSQEVRVRFAPSPTGGLHIGGVRTALFNYLFARNQGGKMILRIEDTDQNRFVAGAEAYIKNALDWCGIKIDEGPDQGGPFGPYRQSERKDIYQQYALQLVQEDKAYYAFDTDEEINALRERLKAAKVANPTYNAITRSNMKNSLTLSPEEVQARIASGEPYVIRLKVPKKEEIRFNDMIRGWIMVHSSTIDDKVILKSDGMPTYHLANIVDDHLMEITHIIRGEEWLPSAPLHVLLYQYLGWEEEMPRFAHLPLILKPTGSGKLSKRDAQKGGFPIFPLLWKEAGEESVGFREEGYLPSALVNFLALLGWNPGTEQEIFNMEALIKDFSLARVGKAGTKFDIEKAQWFNQQYLKMMTDEEIADIITPDLKKYAPEFSQPATKLVHLMKDRVTFPHEIVSRTTYLFSSPQTFDEKTVKKKWTQESVRVLLDFKSALEGLHDFTSAPIKELFQQVIEKNEVGFGRVMPAVRLAITGLGSGPDLMEIMEIIGKNETIARIEFAVNHLNDRIKVS</sequence>
<feature type="domain" description="Glutamyl/glutaminyl-tRNA synthetase class Ib catalytic" evidence="8">
    <location>
        <begin position="4"/>
        <end position="347"/>
    </location>
</feature>
<evidence type="ECO:0000256" key="4">
    <source>
        <dbReference type="ARBA" id="ARBA00022840"/>
    </source>
</evidence>
<evidence type="ECO:0000256" key="7">
    <source>
        <dbReference type="HAMAP-Rule" id="MF_00022"/>
    </source>
</evidence>
<dbReference type="Proteomes" id="UP001172083">
    <property type="component" value="Unassembled WGS sequence"/>
</dbReference>
<dbReference type="Pfam" id="PF00749">
    <property type="entry name" value="tRNA-synt_1c"/>
    <property type="match status" value="1"/>
</dbReference>
<dbReference type="EC" id="6.1.1.17" evidence="7"/>
<evidence type="ECO:0000256" key="2">
    <source>
        <dbReference type="ARBA" id="ARBA00022598"/>
    </source>
</evidence>
<feature type="domain" description="Aminoacyl-tRNA synthetase class I anticodon-binding" evidence="9">
    <location>
        <begin position="377"/>
        <end position="500"/>
    </location>
</feature>
<comment type="caution">
    <text evidence="10">The sequence shown here is derived from an EMBL/GenBank/DDBJ whole genome shotgun (WGS) entry which is preliminary data.</text>
</comment>